<dbReference type="Gene3D" id="3.40.190.290">
    <property type="match status" value="1"/>
</dbReference>
<evidence type="ECO:0000313" key="7">
    <source>
        <dbReference type="Proteomes" id="UP000707356"/>
    </source>
</evidence>
<comment type="similarity">
    <text evidence="1">Belongs to the LysR transcriptional regulatory family.</text>
</comment>
<dbReference type="GO" id="GO:0003677">
    <property type="term" value="F:DNA binding"/>
    <property type="evidence" value="ECO:0007669"/>
    <property type="project" value="UniProtKB-KW"/>
</dbReference>
<keyword evidence="3" id="KW-0238">DNA-binding</keyword>
<dbReference type="InterPro" id="IPR058163">
    <property type="entry name" value="LysR-type_TF_proteobact-type"/>
</dbReference>
<dbReference type="Proteomes" id="UP000707356">
    <property type="component" value="Unassembled WGS sequence"/>
</dbReference>
<accession>A0A951PAR8</accession>
<protein>
    <submittedName>
        <fullName evidence="6">LysR family transcriptional regulator</fullName>
    </submittedName>
</protein>
<dbReference type="CDD" id="cd08422">
    <property type="entry name" value="PBP2_CrgA_like"/>
    <property type="match status" value="1"/>
</dbReference>
<keyword evidence="4" id="KW-0804">Transcription</keyword>
<dbReference type="InterPro" id="IPR005119">
    <property type="entry name" value="LysR_subst-bd"/>
</dbReference>
<dbReference type="Pfam" id="PF03466">
    <property type="entry name" value="LysR_substrate"/>
    <property type="match status" value="1"/>
</dbReference>
<comment type="caution">
    <text evidence="6">The sequence shown here is derived from an EMBL/GenBank/DDBJ whole genome shotgun (WGS) entry which is preliminary data.</text>
</comment>
<dbReference type="InterPro" id="IPR036390">
    <property type="entry name" value="WH_DNA-bd_sf"/>
</dbReference>
<evidence type="ECO:0000256" key="4">
    <source>
        <dbReference type="ARBA" id="ARBA00023163"/>
    </source>
</evidence>
<dbReference type="InterPro" id="IPR036388">
    <property type="entry name" value="WH-like_DNA-bd_sf"/>
</dbReference>
<dbReference type="Gene3D" id="1.10.10.10">
    <property type="entry name" value="Winged helix-like DNA-binding domain superfamily/Winged helix DNA-binding domain"/>
    <property type="match status" value="1"/>
</dbReference>
<dbReference type="FunFam" id="1.10.10.10:FF:000001">
    <property type="entry name" value="LysR family transcriptional regulator"/>
    <property type="match status" value="1"/>
</dbReference>
<keyword evidence="2" id="KW-0805">Transcription regulation</keyword>
<evidence type="ECO:0000256" key="3">
    <source>
        <dbReference type="ARBA" id="ARBA00023125"/>
    </source>
</evidence>
<dbReference type="InterPro" id="IPR000847">
    <property type="entry name" value="LysR_HTH_N"/>
</dbReference>
<gene>
    <name evidence="6" type="ORF">KME07_11145</name>
</gene>
<feature type="domain" description="HTH lysR-type" evidence="5">
    <location>
        <begin position="1"/>
        <end position="59"/>
    </location>
</feature>
<sequence>MDRLDCIQSFVRVVETGSFSAVARELNMTQPTISKQIAALEDYLDVQLLNRSTRRLQLTPEGERFFQHCQGVLDAAAEAEASVGQRQKPVGILRISCPVAFGQYQLMPHIKGFLELYPDIKLDLSLSDGFIDLIEEGTALAIRIGQVNDPSLIAHRIGLTNRVTVGSTSYFRNHPAPQIPEELVDHNCIVYTRLATGNEWHFQQPASSIGGTAKVVVTGNLQVDNSIAIREAVLAGLGIAVAPVWLFGDLLQSDQLRVVLQDYQSVPLPIHAVYRRGRFVPAKVRCFIEYLTTEFKLNPWVSDYGVERE</sequence>
<evidence type="ECO:0000313" key="6">
    <source>
        <dbReference type="EMBL" id="MBW4465979.1"/>
    </source>
</evidence>
<evidence type="ECO:0000259" key="5">
    <source>
        <dbReference type="PROSITE" id="PS50931"/>
    </source>
</evidence>
<evidence type="ECO:0000256" key="1">
    <source>
        <dbReference type="ARBA" id="ARBA00009437"/>
    </source>
</evidence>
<dbReference type="PANTHER" id="PTHR30537:SF80">
    <property type="entry name" value="TRANSCRIPTIONAL REGULATOR"/>
    <property type="match status" value="1"/>
</dbReference>
<reference evidence="6" key="1">
    <citation type="submission" date="2021-05" db="EMBL/GenBank/DDBJ databases">
        <authorList>
            <person name="Pietrasiak N."/>
            <person name="Ward R."/>
            <person name="Stajich J.E."/>
            <person name="Kurbessoian T."/>
        </authorList>
    </citation>
    <scope>NUCLEOTIDE SEQUENCE</scope>
    <source>
        <strain evidence="6">GSE-TBD4-15B</strain>
    </source>
</reference>
<name>A0A951PAR8_9CYAN</name>
<dbReference type="GO" id="GO:0003700">
    <property type="term" value="F:DNA-binding transcription factor activity"/>
    <property type="evidence" value="ECO:0007669"/>
    <property type="project" value="InterPro"/>
</dbReference>
<dbReference type="SUPFAM" id="SSF46785">
    <property type="entry name" value="Winged helix' DNA-binding domain"/>
    <property type="match status" value="1"/>
</dbReference>
<dbReference type="Pfam" id="PF00126">
    <property type="entry name" value="HTH_1"/>
    <property type="match status" value="1"/>
</dbReference>
<organism evidence="6 7">
    <name type="scientific">Pegethrix bostrychoides GSE-TBD4-15B</name>
    <dbReference type="NCBI Taxonomy" id="2839662"/>
    <lineage>
        <taxon>Bacteria</taxon>
        <taxon>Bacillati</taxon>
        <taxon>Cyanobacteriota</taxon>
        <taxon>Cyanophyceae</taxon>
        <taxon>Oculatellales</taxon>
        <taxon>Oculatellaceae</taxon>
        <taxon>Pegethrix</taxon>
    </lineage>
</organism>
<reference evidence="6" key="2">
    <citation type="journal article" date="2022" name="Microbiol. Resour. Announc.">
        <title>Metagenome Sequencing to Explore Phylogenomics of Terrestrial Cyanobacteria.</title>
        <authorList>
            <person name="Ward R.D."/>
            <person name="Stajich J.E."/>
            <person name="Johansen J.R."/>
            <person name="Huntemann M."/>
            <person name="Clum A."/>
            <person name="Foster B."/>
            <person name="Foster B."/>
            <person name="Roux S."/>
            <person name="Palaniappan K."/>
            <person name="Varghese N."/>
            <person name="Mukherjee S."/>
            <person name="Reddy T.B.K."/>
            <person name="Daum C."/>
            <person name="Copeland A."/>
            <person name="Chen I.A."/>
            <person name="Ivanova N.N."/>
            <person name="Kyrpides N.C."/>
            <person name="Shapiro N."/>
            <person name="Eloe-Fadrosh E.A."/>
            <person name="Pietrasiak N."/>
        </authorList>
    </citation>
    <scope>NUCLEOTIDE SEQUENCE</scope>
    <source>
        <strain evidence="6">GSE-TBD4-15B</strain>
    </source>
</reference>
<proteinExistence type="inferred from homology"/>
<dbReference type="SUPFAM" id="SSF53850">
    <property type="entry name" value="Periplasmic binding protein-like II"/>
    <property type="match status" value="1"/>
</dbReference>
<dbReference type="EMBL" id="JAHHHV010000065">
    <property type="protein sequence ID" value="MBW4465979.1"/>
    <property type="molecule type" value="Genomic_DNA"/>
</dbReference>
<dbReference type="PANTHER" id="PTHR30537">
    <property type="entry name" value="HTH-TYPE TRANSCRIPTIONAL REGULATOR"/>
    <property type="match status" value="1"/>
</dbReference>
<evidence type="ECO:0000256" key="2">
    <source>
        <dbReference type="ARBA" id="ARBA00023015"/>
    </source>
</evidence>
<dbReference type="AlphaFoldDB" id="A0A951PAR8"/>
<dbReference type="PRINTS" id="PR00039">
    <property type="entry name" value="HTHLYSR"/>
</dbReference>
<dbReference type="PROSITE" id="PS50931">
    <property type="entry name" value="HTH_LYSR"/>
    <property type="match status" value="1"/>
</dbReference>